<feature type="chain" id="PRO_5042175201" evidence="2">
    <location>
        <begin position="20"/>
        <end position="146"/>
    </location>
</feature>
<reference evidence="3" key="1">
    <citation type="submission" date="2021-06" db="EMBL/GenBank/DDBJ databases">
        <title>Comparative genomics, transcriptomics and evolutionary studies reveal genomic signatures of adaptation to plant cell wall in hemibiotrophic fungi.</title>
        <authorList>
            <consortium name="DOE Joint Genome Institute"/>
            <person name="Baroncelli R."/>
            <person name="Diaz J.F."/>
            <person name="Benocci T."/>
            <person name="Peng M."/>
            <person name="Battaglia E."/>
            <person name="Haridas S."/>
            <person name="Andreopoulos W."/>
            <person name="Labutti K."/>
            <person name="Pangilinan J."/>
            <person name="Floch G.L."/>
            <person name="Makela M.R."/>
            <person name="Henrissat B."/>
            <person name="Grigoriev I.V."/>
            <person name="Crouch J.A."/>
            <person name="De Vries R.P."/>
            <person name="Sukno S.A."/>
            <person name="Thon M.R."/>
        </authorList>
    </citation>
    <scope>NUCLEOTIDE SEQUENCE</scope>
    <source>
        <strain evidence="3">MAFF235873</strain>
    </source>
</reference>
<name>A0AAD9M6X5_9PEZI</name>
<evidence type="ECO:0000313" key="3">
    <source>
        <dbReference type="EMBL" id="KAK2034167.1"/>
    </source>
</evidence>
<feature type="region of interest" description="Disordered" evidence="1">
    <location>
        <begin position="125"/>
        <end position="146"/>
    </location>
</feature>
<feature type="signal peptide" evidence="2">
    <location>
        <begin position="1"/>
        <end position="19"/>
    </location>
</feature>
<accession>A0AAD9M6X5</accession>
<dbReference type="EMBL" id="MU842816">
    <property type="protein sequence ID" value="KAK2034167.1"/>
    <property type="molecule type" value="Genomic_DNA"/>
</dbReference>
<sequence length="146" mass="15052">MRFSTHLLAVVLSATAAVAAPISFYDWSITNFSAGADFASFQISGPTGEFDDIPIPAFNFTAPCKVQGSVGASADCSSLIENNTDGRTFKLSIVSVDGGTATASGTFGFTSGGTSYSVIAGQLLRDPQSPDQDSTSFSVDGEKLTN</sequence>
<feature type="compositionally biased region" description="Polar residues" evidence="1">
    <location>
        <begin position="129"/>
        <end position="139"/>
    </location>
</feature>
<evidence type="ECO:0000256" key="2">
    <source>
        <dbReference type="SAM" id="SignalP"/>
    </source>
</evidence>
<organism evidence="3 4">
    <name type="scientific">Colletotrichum zoysiae</name>
    <dbReference type="NCBI Taxonomy" id="1216348"/>
    <lineage>
        <taxon>Eukaryota</taxon>
        <taxon>Fungi</taxon>
        <taxon>Dikarya</taxon>
        <taxon>Ascomycota</taxon>
        <taxon>Pezizomycotina</taxon>
        <taxon>Sordariomycetes</taxon>
        <taxon>Hypocreomycetidae</taxon>
        <taxon>Glomerellales</taxon>
        <taxon>Glomerellaceae</taxon>
        <taxon>Colletotrichum</taxon>
        <taxon>Colletotrichum graminicola species complex</taxon>
    </lineage>
</organism>
<dbReference type="AlphaFoldDB" id="A0AAD9M6X5"/>
<evidence type="ECO:0000313" key="4">
    <source>
        <dbReference type="Proteomes" id="UP001232148"/>
    </source>
</evidence>
<dbReference type="Proteomes" id="UP001232148">
    <property type="component" value="Unassembled WGS sequence"/>
</dbReference>
<keyword evidence="2" id="KW-0732">Signal</keyword>
<keyword evidence="4" id="KW-1185">Reference proteome</keyword>
<evidence type="ECO:0000256" key="1">
    <source>
        <dbReference type="SAM" id="MobiDB-lite"/>
    </source>
</evidence>
<protein>
    <submittedName>
        <fullName evidence="3">Uncharacterized protein</fullName>
    </submittedName>
</protein>
<comment type="caution">
    <text evidence="3">The sequence shown here is derived from an EMBL/GenBank/DDBJ whole genome shotgun (WGS) entry which is preliminary data.</text>
</comment>
<proteinExistence type="predicted"/>
<gene>
    <name evidence="3" type="ORF">LX32DRAFT_689536</name>
</gene>